<evidence type="ECO:0000256" key="1">
    <source>
        <dbReference type="SAM" id="MobiDB-lite"/>
    </source>
</evidence>
<evidence type="ECO:0000313" key="3">
    <source>
        <dbReference type="EMBL" id="EEH59259.1"/>
    </source>
</evidence>
<evidence type="ECO:0000256" key="2">
    <source>
        <dbReference type="SAM" id="Phobius"/>
    </source>
</evidence>
<feature type="compositionally biased region" description="Basic and acidic residues" evidence="1">
    <location>
        <begin position="47"/>
        <end position="59"/>
    </location>
</feature>
<feature type="region of interest" description="Disordered" evidence="1">
    <location>
        <begin position="141"/>
        <end position="168"/>
    </location>
</feature>
<feature type="transmembrane region" description="Helical" evidence="2">
    <location>
        <begin position="94"/>
        <end position="112"/>
    </location>
</feature>
<dbReference type="AlphaFoldDB" id="C1MJU8"/>
<feature type="compositionally biased region" description="Basic residues" evidence="1">
    <location>
        <begin position="77"/>
        <end position="87"/>
    </location>
</feature>
<organism evidence="4">
    <name type="scientific">Micromonas pusilla (strain CCMP1545)</name>
    <name type="common">Picoplanktonic green alga</name>
    <dbReference type="NCBI Taxonomy" id="564608"/>
    <lineage>
        <taxon>Eukaryota</taxon>
        <taxon>Viridiplantae</taxon>
        <taxon>Chlorophyta</taxon>
        <taxon>Mamiellophyceae</taxon>
        <taxon>Mamiellales</taxon>
        <taxon>Mamiellaceae</taxon>
        <taxon>Micromonas</taxon>
    </lineage>
</organism>
<protein>
    <submittedName>
        <fullName evidence="3">Predicted protein</fullName>
    </submittedName>
</protein>
<name>C1MJU8_MICPC</name>
<keyword evidence="2" id="KW-0812">Transmembrane</keyword>
<keyword evidence="2" id="KW-0472">Membrane</keyword>
<dbReference type="EMBL" id="GG663736">
    <property type="protein sequence ID" value="EEH59259.1"/>
    <property type="molecule type" value="Genomic_DNA"/>
</dbReference>
<keyword evidence="4" id="KW-1185">Reference proteome</keyword>
<accession>C1MJU8</accession>
<reference evidence="3 4" key="1">
    <citation type="journal article" date="2009" name="Science">
        <title>Green evolution and dynamic adaptations revealed by genomes of the marine picoeukaryotes Micromonas.</title>
        <authorList>
            <person name="Worden A.Z."/>
            <person name="Lee J.H."/>
            <person name="Mock T."/>
            <person name="Rouze P."/>
            <person name="Simmons M.P."/>
            <person name="Aerts A.L."/>
            <person name="Allen A.E."/>
            <person name="Cuvelier M.L."/>
            <person name="Derelle E."/>
            <person name="Everett M.V."/>
            <person name="Foulon E."/>
            <person name="Grimwood J."/>
            <person name="Gundlach H."/>
            <person name="Henrissat B."/>
            <person name="Napoli C."/>
            <person name="McDonald S.M."/>
            <person name="Parker M.S."/>
            <person name="Rombauts S."/>
            <person name="Salamov A."/>
            <person name="Von Dassow P."/>
            <person name="Badger J.H."/>
            <person name="Coutinho P.M."/>
            <person name="Demir E."/>
            <person name="Dubchak I."/>
            <person name="Gentemann C."/>
            <person name="Eikrem W."/>
            <person name="Gready J.E."/>
            <person name="John U."/>
            <person name="Lanier W."/>
            <person name="Lindquist E.A."/>
            <person name="Lucas S."/>
            <person name="Mayer K.F."/>
            <person name="Moreau H."/>
            <person name="Not F."/>
            <person name="Otillar R."/>
            <person name="Panaud O."/>
            <person name="Pangilinan J."/>
            <person name="Paulsen I."/>
            <person name="Piegu B."/>
            <person name="Poliakov A."/>
            <person name="Robbens S."/>
            <person name="Schmutz J."/>
            <person name="Toulza E."/>
            <person name="Wyss T."/>
            <person name="Zelensky A."/>
            <person name="Zhou K."/>
            <person name="Armbrust E.V."/>
            <person name="Bhattacharya D."/>
            <person name="Goodenough U.W."/>
            <person name="Van de Peer Y."/>
            <person name="Grigoriev I.V."/>
        </authorList>
    </citation>
    <scope>NUCLEOTIDE SEQUENCE [LARGE SCALE GENOMIC DNA]</scope>
    <source>
        <strain evidence="3 4">CCMP1545</strain>
    </source>
</reference>
<feature type="region of interest" description="Disordered" evidence="1">
    <location>
        <begin position="47"/>
        <end position="92"/>
    </location>
</feature>
<dbReference type="Proteomes" id="UP000001876">
    <property type="component" value="Unassembled WGS sequence"/>
</dbReference>
<feature type="transmembrane region" description="Helical" evidence="2">
    <location>
        <begin position="118"/>
        <end position="136"/>
    </location>
</feature>
<evidence type="ECO:0000313" key="4">
    <source>
        <dbReference type="Proteomes" id="UP000001876"/>
    </source>
</evidence>
<keyword evidence="2" id="KW-1133">Transmembrane helix</keyword>
<proteinExistence type="predicted"/>
<dbReference type="RefSeq" id="XP_003055883.1">
    <property type="nucleotide sequence ID" value="XM_003055837.1"/>
</dbReference>
<sequence length="168" mass="18564">MAPWKRGAVGPAGGASAADAPAAPPARARSWRANAWRRAGALVVSANERDRPTDRDRDGSSFASVVRRARRESSSRTAKRLKHRTATKQRDARVASNSRTVVLSSGYIYFLVLESSWAFTFALAFSGAFYTLVPILRPRRRGERRSLRTSPGASFRPPHAFNPRPRCL</sequence>
<feature type="region of interest" description="Disordered" evidence="1">
    <location>
        <begin position="1"/>
        <end position="29"/>
    </location>
</feature>
<dbReference type="KEGG" id="mpp:MICPUCDRAFT_55103"/>
<gene>
    <name evidence="3" type="ORF">MICPUCDRAFT_55103</name>
</gene>
<dbReference type="GeneID" id="9681287"/>